<dbReference type="Proteomes" id="UP000818029">
    <property type="component" value="Chromosome A02"/>
</dbReference>
<gene>
    <name evidence="2" type="primary">LOC107940166</name>
</gene>
<name>A0A1U8MQH5_GOSHI</name>
<evidence type="ECO:0000313" key="1">
    <source>
        <dbReference type="Proteomes" id="UP000818029"/>
    </source>
</evidence>
<organism evidence="1 2">
    <name type="scientific">Gossypium hirsutum</name>
    <name type="common">Upland cotton</name>
    <name type="synonym">Gossypium mexicanum</name>
    <dbReference type="NCBI Taxonomy" id="3635"/>
    <lineage>
        <taxon>Eukaryota</taxon>
        <taxon>Viridiplantae</taxon>
        <taxon>Streptophyta</taxon>
        <taxon>Embryophyta</taxon>
        <taxon>Tracheophyta</taxon>
        <taxon>Spermatophyta</taxon>
        <taxon>Magnoliopsida</taxon>
        <taxon>eudicotyledons</taxon>
        <taxon>Gunneridae</taxon>
        <taxon>Pentapetalae</taxon>
        <taxon>rosids</taxon>
        <taxon>malvids</taxon>
        <taxon>Malvales</taxon>
        <taxon>Malvaceae</taxon>
        <taxon>Malvoideae</taxon>
        <taxon>Gossypium</taxon>
    </lineage>
</organism>
<sequence length="89" mass="10798">MQFMNHRPRVSLNFHFTQPKMNAQFKSLETRHRFSRKSRRGIKVYFDSRSNRSFPSIWRGESTEDAIRERKRESTCSETALLQRKYGRN</sequence>
<keyword evidence="1" id="KW-1185">Reference proteome</keyword>
<dbReference type="GeneID" id="107940166"/>
<evidence type="ECO:0000313" key="2">
    <source>
        <dbReference type="RefSeq" id="XP_016729087.1"/>
    </source>
</evidence>
<dbReference type="AlphaFoldDB" id="A0A1U8MQH5"/>
<reference evidence="2" key="2">
    <citation type="submission" date="2025-08" db="UniProtKB">
        <authorList>
            <consortium name="RefSeq"/>
        </authorList>
    </citation>
    <scope>IDENTIFICATION</scope>
</reference>
<proteinExistence type="predicted"/>
<protein>
    <submittedName>
        <fullName evidence="2">Uncharacterized protein isoform X2</fullName>
    </submittedName>
</protein>
<reference evidence="1" key="1">
    <citation type="journal article" date="2020" name="Nat. Genet.">
        <title>Genomic diversifications of five Gossypium allopolyploid species and their impact on cotton improvement.</title>
        <authorList>
            <person name="Chen Z.J."/>
            <person name="Sreedasyam A."/>
            <person name="Ando A."/>
            <person name="Song Q."/>
            <person name="De Santiago L.M."/>
            <person name="Hulse-Kemp A.M."/>
            <person name="Ding M."/>
            <person name="Ye W."/>
            <person name="Kirkbride R.C."/>
            <person name="Jenkins J."/>
            <person name="Plott C."/>
            <person name="Lovell J."/>
            <person name="Lin Y.M."/>
            <person name="Vaughn R."/>
            <person name="Liu B."/>
            <person name="Simpson S."/>
            <person name="Scheffler B.E."/>
            <person name="Wen L."/>
            <person name="Saski C.A."/>
            <person name="Grover C.E."/>
            <person name="Hu G."/>
            <person name="Conover J.L."/>
            <person name="Carlson J.W."/>
            <person name="Shu S."/>
            <person name="Boston L.B."/>
            <person name="Williams M."/>
            <person name="Peterson D.G."/>
            <person name="McGee K."/>
            <person name="Jones D.C."/>
            <person name="Wendel J.F."/>
            <person name="Stelly D.M."/>
            <person name="Grimwood J."/>
            <person name="Schmutz J."/>
        </authorList>
    </citation>
    <scope>NUCLEOTIDE SEQUENCE [LARGE SCALE GENOMIC DNA]</scope>
    <source>
        <strain evidence="1">cv. TM-1</strain>
    </source>
</reference>
<accession>A0A1U8MQH5</accession>
<dbReference type="RefSeq" id="XP_016729087.1">
    <property type="nucleotide sequence ID" value="XM_016873598.2"/>
</dbReference>